<comment type="caution">
    <text evidence="1">The sequence shown here is derived from an EMBL/GenBank/DDBJ whole genome shotgun (WGS) entry which is preliminary data.</text>
</comment>
<dbReference type="AlphaFoldDB" id="A0A4Y2WJB8"/>
<organism evidence="1 2">
    <name type="scientific">Araneus ventricosus</name>
    <name type="common">Orbweaver spider</name>
    <name type="synonym">Epeira ventricosa</name>
    <dbReference type="NCBI Taxonomy" id="182803"/>
    <lineage>
        <taxon>Eukaryota</taxon>
        <taxon>Metazoa</taxon>
        <taxon>Ecdysozoa</taxon>
        <taxon>Arthropoda</taxon>
        <taxon>Chelicerata</taxon>
        <taxon>Arachnida</taxon>
        <taxon>Araneae</taxon>
        <taxon>Araneomorphae</taxon>
        <taxon>Entelegynae</taxon>
        <taxon>Araneoidea</taxon>
        <taxon>Araneidae</taxon>
        <taxon>Araneus</taxon>
    </lineage>
</organism>
<dbReference type="PANTHER" id="PTHR33327">
    <property type="entry name" value="ENDONUCLEASE"/>
    <property type="match status" value="1"/>
</dbReference>
<gene>
    <name evidence="1" type="ORF">AVEN_184543_1</name>
</gene>
<dbReference type="EMBL" id="BGPR01060667">
    <property type="protein sequence ID" value="GBO36482.1"/>
    <property type="molecule type" value="Genomic_DNA"/>
</dbReference>
<dbReference type="Proteomes" id="UP000499080">
    <property type="component" value="Unassembled WGS sequence"/>
</dbReference>
<evidence type="ECO:0000313" key="1">
    <source>
        <dbReference type="EMBL" id="GBO36482.1"/>
    </source>
</evidence>
<keyword evidence="2" id="KW-1185">Reference proteome</keyword>
<dbReference type="OrthoDB" id="6430943at2759"/>
<reference evidence="1 2" key="1">
    <citation type="journal article" date="2019" name="Sci. Rep.">
        <title>Orb-weaving spider Araneus ventricosus genome elucidates the spidroin gene catalogue.</title>
        <authorList>
            <person name="Kono N."/>
            <person name="Nakamura H."/>
            <person name="Ohtoshi R."/>
            <person name="Moran D.A.P."/>
            <person name="Shinohara A."/>
            <person name="Yoshida Y."/>
            <person name="Fujiwara M."/>
            <person name="Mori M."/>
            <person name="Tomita M."/>
            <person name="Arakawa K."/>
        </authorList>
    </citation>
    <scope>NUCLEOTIDE SEQUENCE [LARGE SCALE GENOMIC DNA]</scope>
</reference>
<protein>
    <submittedName>
        <fullName evidence="1">Uncharacterized protein</fullName>
    </submittedName>
</protein>
<evidence type="ECO:0000313" key="2">
    <source>
        <dbReference type="Proteomes" id="UP000499080"/>
    </source>
</evidence>
<name>A0A4Y2WJB8_ARAVE</name>
<accession>A0A4Y2WJB8</accession>
<proteinExistence type="predicted"/>
<dbReference type="PANTHER" id="PTHR33327:SF3">
    <property type="entry name" value="RNA-DIRECTED DNA POLYMERASE"/>
    <property type="match status" value="1"/>
</dbReference>
<sequence length="98" mass="11710">MVFAVGISIYHQWDCAGFYEVSHCRRVGRNRNSFQVIDIITSPPNNNMYKTLKERLINIFSDSEERRLKKLLQDVELGDKRRLCSYVRYRIGGKPRWR</sequence>